<sequence length="168" mass="17620">MIAPAPSRTPQIALPDADATEALGRHLAALLQPGDTLLLDGPIGAGKSHLARAILHAMMAEEGGAIEDVPSPTYTLVQTYAVPRGEVWHADLYRLGDPSEVEELGLEAAMGRDICLVEWPDRLGGGPLGGSTLGVSISHDGEGRIVRLTPHGQRAQRIADTLAPESAQ</sequence>
<reference evidence="11 12" key="1">
    <citation type="submission" date="2023-09" db="EMBL/GenBank/DDBJ databases">
        <authorList>
            <person name="Rey-Velasco X."/>
        </authorList>
    </citation>
    <scope>NUCLEOTIDE SEQUENCE [LARGE SCALE GENOMIC DNA]</scope>
    <source>
        <strain evidence="11 12">F158</strain>
    </source>
</reference>
<evidence type="ECO:0000256" key="5">
    <source>
        <dbReference type="ARBA" id="ARBA00022694"/>
    </source>
</evidence>
<keyword evidence="5" id="KW-0819">tRNA processing</keyword>
<comment type="caution">
    <text evidence="11">The sequence shown here is derived from an EMBL/GenBank/DDBJ whole genome shotgun (WGS) entry which is preliminary data.</text>
</comment>
<comment type="similarity">
    <text evidence="2">Belongs to the TsaE family.</text>
</comment>
<name>A0ABU3DD37_9RHOB</name>
<dbReference type="PANTHER" id="PTHR33540">
    <property type="entry name" value="TRNA THREONYLCARBAMOYLADENOSINE BIOSYNTHESIS PROTEIN TSAE"/>
    <property type="match status" value="1"/>
</dbReference>
<keyword evidence="6" id="KW-0479">Metal-binding</keyword>
<evidence type="ECO:0000313" key="12">
    <source>
        <dbReference type="Proteomes" id="UP001265259"/>
    </source>
</evidence>
<keyword evidence="9" id="KW-0460">Magnesium</keyword>
<evidence type="ECO:0000256" key="4">
    <source>
        <dbReference type="ARBA" id="ARBA00022490"/>
    </source>
</evidence>
<organism evidence="11 12">
    <name type="scientific">Tropicimonas omnivorans</name>
    <dbReference type="NCBI Taxonomy" id="3075590"/>
    <lineage>
        <taxon>Bacteria</taxon>
        <taxon>Pseudomonadati</taxon>
        <taxon>Pseudomonadota</taxon>
        <taxon>Alphaproteobacteria</taxon>
        <taxon>Rhodobacterales</taxon>
        <taxon>Roseobacteraceae</taxon>
        <taxon>Tropicimonas</taxon>
    </lineage>
</organism>
<dbReference type="RefSeq" id="WP_311689845.1">
    <property type="nucleotide sequence ID" value="NZ_JAVRHL010000001.1"/>
</dbReference>
<dbReference type="Gene3D" id="3.40.50.300">
    <property type="entry name" value="P-loop containing nucleotide triphosphate hydrolases"/>
    <property type="match status" value="1"/>
</dbReference>
<accession>A0ABU3DD37</accession>
<evidence type="ECO:0000256" key="10">
    <source>
        <dbReference type="ARBA" id="ARBA00032441"/>
    </source>
</evidence>
<proteinExistence type="inferred from homology"/>
<comment type="subcellular location">
    <subcellularLocation>
        <location evidence="1">Cytoplasm</location>
    </subcellularLocation>
</comment>
<evidence type="ECO:0000256" key="7">
    <source>
        <dbReference type="ARBA" id="ARBA00022741"/>
    </source>
</evidence>
<dbReference type="Proteomes" id="UP001265259">
    <property type="component" value="Unassembled WGS sequence"/>
</dbReference>
<dbReference type="NCBIfam" id="TIGR00150">
    <property type="entry name" value="T6A_YjeE"/>
    <property type="match status" value="1"/>
</dbReference>
<keyword evidence="8" id="KW-0067">ATP-binding</keyword>
<evidence type="ECO:0000256" key="9">
    <source>
        <dbReference type="ARBA" id="ARBA00022842"/>
    </source>
</evidence>
<keyword evidence="4" id="KW-0963">Cytoplasm</keyword>
<evidence type="ECO:0000256" key="2">
    <source>
        <dbReference type="ARBA" id="ARBA00007599"/>
    </source>
</evidence>
<dbReference type="InterPro" id="IPR027417">
    <property type="entry name" value="P-loop_NTPase"/>
</dbReference>
<evidence type="ECO:0000313" key="11">
    <source>
        <dbReference type="EMBL" id="MDT0681463.1"/>
    </source>
</evidence>
<evidence type="ECO:0000256" key="8">
    <source>
        <dbReference type="ARBA" id="ARBA00022840"/>
    </source>
</evidence>
<keyword evidence="12" id="KW-1185">Reference proteome</keyword>
<dbReference type="InterPro" id="IPR003442">
    <property type="entry name" value="T6A_TsaE"/>
</dbReference>
<dbReference type="PANTHER" id="PTHR33540:SF2">
    <property type="entry name" value="TRNA THREONYLCARBAMOYLADENOSINE BIOSYNTHESIS PROTEIN TSAE"/>
    <property type="match status" value="1"/>
</dbReference>
<evidence type="ECO:0000256" key="3">
    <source>
        <dbReference type="ARBA" id="ARBA00019010"/>
    </source>
</evidence>
<protein>
    <recommendedName>
        <fullName evidence="3">tRNA threonylcarbamoyladenosine biosynthesis protein TsaE</fullName>
    </recommendedName>
    <alternativeName>
        <fullName evidence="10">t(6)A37 threonylcarbamoyladenosine biosynthesis protein TsaE</fullName>
    </alternativeName>
</protein>
<dbReference type="Pfam" id="PF02367">
    <property type="entry name" value="TsaE"/>
    <property type="match status" value="1"/>
</dbReference>
<gene>
    <name evidence="11" type="primary">tsaE</name>
    <name evidence="11" type="ORF">RM543_02105</name>
</gene>
<evidence type="ECO:0000256" key="1">
    <source>
        <dbReference type="ARBA" id="ARBA00004496"/>
    </source>
</evidence>
<dbReference type="EMBL" id="JAVRHL010000001">
    <property type="protein sequence ID" value="MDT0681463.1"/>
    <property type="molecule type" value="Genomic_DNA"/>
</dbReference>
<dbReference type="SUPFAM" id="SSF52540">
    <property type="entry name" value="P-loop containing nucleoside triphosphate hydrolases"/>
    <property type="match status" value="1"/>
</dbReference>
<evidence type="ECO:0000256" key="6">
    <source>
        <dbReference type="ARBA" id="ARBA00022723"/>
    </source>
</evidence>
<keyword evidence="7" id="KW-0547">Nucleotide-binding</keyword>